<evidence type="ECO:0000313" key="6">
    <source>
        <dbReference type="Proteomes" id="UP000242715"/>
    </source>
</evidence>
<dbReference type="Pfam" id="PF03081">
    <property type="entry name" value="Exo70_C"/>
    <property type="match status" value="1"/>
</dbReference>
<dbReference type="PANTHER" id="PTHR12542">
    <property type="entry name" value="EXOCYST COMPLEX PROTEIN EXO70"/>
    <property type="match status" value="1"/>
</dbReference>
<dbReference type="InterPro" id="IPR016159">
    <property type="entry name" value="Cullin_repeat-like_dom_sf"/>
</dbReference>
<dbReference type="InterPro" id="IPR046364">
    <property type="entry name" value="Exo70_C"/>
</dbReference>
<feature type="domain" description="Exocyst complex subunit Exo70 C-terminal" evidence="4">
    <location>
        <begin position="202"/>
        <end position="366"/>
    </location>
</feature>
<comment type="function">
    <text evidence="3">Component of the exocyst complex.</text>
</comment>
<proteinExistence type="inferred from homology"/>
<keyword evidence="6" id="KW-1185">Reference proteome</keyword>
<dbReference type="AlphaFoldDB" id="A0A2Z6MJJ5"/>
<dbReference type="GO" id="GO:0015031">
    <property type="term" value="P:protein transport"/>
    <property type="evidence" value="ECO:0007669"/>
    <property type="project" value="UniProtKB-KW"/>
</dbReference>
<gene>
    <name evidence="5" type="ORF">TSUD_246090</name>
</gene>
<dbReference type="OrthoDB" id="1922221at2759"/>
<sequence>MSHKLNRVIWQQLARIEPKVFPDSGIWEIFDRNTEMSDIKNDLHKTVKKMLEAGFQIECIKVYNISRSKFLNKCLCRLQLYDVNLWDVENVNIGNLISTFHTALGILFPYERRLRYQVFAGLNLYSRNFTSLDWKSFRSPEWKRIEIELWVKFMVLQSRIHSNFLPETTLGYGIHPLTSGVMNCLKHVSIDMDNKAYSDIHLIIQMLESTLDAKSRNYINPAFGYLFMLNNNSYIQHAAQYKQLQLILGKYWLQIQNSEVRQNITDYLRFTWNKVLNLMENNESMAANVAVESMRLFYLHFSDIYRVQFTCFSVESKLKERIRRSLKKMLLPLYEKFIGRFKDVLGENVANQHIKFGMSDLEDRLDCLFSEHELRKKLCKRAVEASGLRKRVVKPSRRP</sequence>
<evidence type="ECO:0000256" key="2">
    <source>
        <dbReference type="ARBA" id="ARBA00022448"/>
    </source>
</evidence>
<dbReference type="GO" id="GO:0006887">
    <property type="term" value="P:exocytosis"/>
    <property type="evidence" value="ECO:0007669"/>
    <property type="project" value="UniProtKB-KW"/>
</dbReference>
<keyword evidence="2 3" id="KW-0813">Transport</keyword>
<dbReference type="GO" id="GO:0000145">
    <property type="term" value="C:exocyst"/>
    <property type="evidence" value="ECO:0007669"/>
    <property type="project" value="InterPro"/>
</dbReference>
<dbReference type="SUPFAM" id="SSF74788">
    <property type="entry name" value="Cullin repeat-like"/>
    <property type="match status" value="1"/>
</dbReference>
<evidence type="ECO:0000313" key="5">
    <source>
        <dbReference type="EMBL" id="GAU13239.1"/>
    </source>
</evidence>
<evidence type="ECO:0000259" key="4">
    <source>
        <dbReference type="Pfam" id="PF03081"/>
    </source>
</evidence>
<dbReference type="PANTHER" id="PTHR12542:SF96">
    <property type="entry name" value="EXOCYST COMPLEX COMPONENT EXO70B1"/>
    <property type="match status" value="1"/>
</dbReference>
<comment type="similarity">
    <text evidence="1 3">Belongs to the EXO70 family.</text>
</comment>
<keyword evidence="3" id="KW-0653">Protein transport</keyword>
<organism evidence="5 6">
    <name type="scientific">Trifolium subterraneum</name>
    <name type="common">Subterranean clover</name>
    <dbReference type="NCBI Taxonomy" id="3900"/>
    <lineage>
        <taxon>Eukaryota</taxon>
        <taxon>Viridiplantae</taxon>
        <taxon>Streptophyta</taxon>
        <taxon>Embryophyta</taxon>
        <taxon>Tracheophyta</taxon>
        <taxon>Spermatophyta</taxon>
        <taxon>Magnoliopsida</taxon>
        <taxon>eudicotyledons</taxon>
        <taxon>Gunneridae</taxon>
        <taxon>Pentapetalae</taxon>
        <taxon>rosids</taxon>
        <taxon>fabids</taxon>
        <taxon>Fabales</taxon>
        <taxon>Fabaceae</taxon>
        <taxon>Papilionoideae</taxon>
        <taxon>50 kb inversion clade</taxon>
        <taxon>NPAAA clade</taxon>
        <taxon>Hologalegina</taxon>
        <taxon>IRL clade</taxon>
        <taxon>Trifolieae</taxon>
        <taxon>Trifolium</taxon>
    </lineage>
</organism>
<evidence type="ECO:0000256" key="3">
    <source>
        <dbReference type="RuleBase" id="RU365026"/>
    </source>
</evidence>
<keyword evidence="3" id="KW-0268">Exocytosis</keyword>
<dbReference type="Gene3D" id="1.20.1280.170">
    <property type="entry name" value="Exocyst complex component Exo70"/>
    <property type="match status" value="2"/>
</dbReference>
<evidence type="ECO:0000256" key="1">
    <source>
        <dbReference type="ARBA" id="ARBA00006756"/>
    </source>
</evidence>
<dbReference type="EMBL" id="DF973134">
    <property type="protein sequence ID" value="GAU13239.1"/>
    <property type="molecule type" value="Genomic_DNA"/>
</dbReference>
<reference evidence="6" key="1">
    <citation type="journal article" date="2017" name="Front. Plant Sci.">
        <title>Climate Clever Clovers: New Paradigm to Reduce the Environmental Footprint of Ruminants by Breeding Low Methanogenic Forages Utilizing Haplotype Variation.</title>
        <authorList>
            <person name="Kaur P."/>
            <person name="Appels R."/>
            <person name="Bayer P.E."/>
            <person name="Keeble-Gagnere G."/>
            <person name="Wang J."/>
            <person name="Hirakawa H."/>
            <person name="Shirasawa K."/>
            <person name="Vercoe P."/>
            <person name="Stefanova K."/>
            <person name="Durmic Z."/>
            <person name="Nichols P."/>
            <person name="Revell C."/>
            <person name="Isobe S.N."/>
            <person name="Edwards D."/>
            <person name="Erskine W."/>
        </authorList>
    </citation>
    <scope>NUCLEOTIDE SEQUENCE [LARGE SCALE GENOMIC DNA]</scope>
    <source>
        <strain evidence="6">cv. Daliak</strain>
    </source>
</reference>
<dbReference type="InterPro" id="IPR004140">
    <property type="entry name" value="Exo70"/>
</dbReference>
<accession>A0A2Z6MJJ5</accession>
<dbReference type="Proteomes" id="UP000242715">
    <property type="component" value="Unassembled WGS sequence"/>
</dbReference>
<protein>
    <recommendedName>
        <fullName evidence="3">Exocyst subunit Exo70 family protein</fullName>
    </recommendedName>
</protein>
<dbReference type="GO" id="GO:0005546">
    <property type="term" value="F:phosphatidylinositol-4,5-bisphosphate binding"/>
    <property type="evidence" value="ECO:0007669"/>
    <property type="project" value="InterPro"/>
</dbReference>
<name>A0A2Z6MJJ5_TRISU</name>